<evidence type="ECO:0000256" key="3">
    <source>
        <dbReference type="ARBA" id="ARBA00023163"/>
    </source>
</evidence>
<evidence type="ECO:0000256" key="4">
    <source>
        <dbReference type="PROSITE-ProRule" id="PRU00169"/>
    </source>
</evidence>
<dbReference type="Pfam" id="PF00072">
    <property type="entry name" value="Response_reg"/>
    <property type="match status" value="1"/>
</dbReference>
<name>A0A7X4LMD7_9VIBR</name>
<accession>A0A7X4LMD7</accession>
<dbReference type="Proteomes" id="UP000462621">
    <property type="component" value="Unassembled WGS sequence"/>
</dbReference>
<dbReference type="Gene3D" id="1.10.10.60">
    <property type="entry name" value="Homeodomain-like"/>
    <property type="match status" value="2"/>
</dbReference>
<dbReference type="SUPFAM" id="SSF52172">
    <property type="entry name" value="CheY-like"/>
    <property type="match status" value="1"/>
</dbReference>
<dbReference type="PANTHER" id="PTHR43280">
    <property type="entry name" value="ARAC-FAMILY TRANSCRIPTIONAL REGULATOR"/>
    <property type="match status" value="1"/>
</dbReference>
<dbReference type="SUPFAM" id="SSF46689">
    <property type="entry name" value="Homeodomain-like"/>
    <property type="match status" value="2"/>
</dbReference>
<dbReference type="EMBL" id="WEKT01000024">
    <property type="protein sequence ID" value="MZI94201.1"/>
    <property type="molecule type" value="Genomic_DNA"/>
</dbReference>
<dbReference type="InterPro" id="IPR009057">
    <property type="entry name" value="Homeodomain-like_sf"/>
</dbReference>
<evidence type="ECO:0000313" key="7">
    <source>
        <dbReference type="EMBL" id="MZI94201.1"/>
    </source>
</evidence>
<protein>
    <submittedName>
        <fullName evidence="7">Response regulator</fullName>
    </submittedName>
</protein>
<dbReference type="Pfam" id="PF12833">
    <property type="entry name" value="HTH_18"/>
    <property type="match status" value="1"/>
</dbReference>
<dbReference type="GO" id="GO:0000160">
    <property type="term" value="P:phosphorelay signal transduction system"/>
    <property type="evidence" value="ECO:0007669"/>
    <property type="project" value="InterPro"/>
</dbReference>
<keyword evidence="3" id="KW-0804">Transcription</keyword>
<keyword evidence="1" id="KW-0805">Transcription regulation</keyword>
<feature type="modified residue" description="4-aspartylphosphate" evidence="4">
    <location>
        <position position="55"/>
    </location>
</feature>
<dbReference type="GO" id="GO:0043565">
    <property type="term" value="F:sequence-specific DNA binding"/>
    <property type="evidence" value="ECO:0007669"/>
    <property type="project" value="InterPro"/>
</dbReference>
<keyword evidence="4" id="KW-0597">Phosphoprotein</keyword>
<dbReference type="PANTHER" id="PTHR43280:SF10">
    <property type="entry name" value="REGULATORY PROTEIN POCR"/>
    <property type="match status" value="1"/>
</dbReference>
<dbReference type="PROSITE" id="PS50110">
    <property type="entry name" value="RESPONSE_REGULATORY"/>
    <property type="match status" value="1"/>
</dbReference>
<dbReference type="SMART" id="SM00342">
    <property type="entry name" value="HTH_ARAC"/>
    <property type="match status" value="1"/>
</dbReference>
<evidence type="ECO:0000259" key="5">
    <source>
        <dbReference type="PROSITE" id="PS01124"/>
    </source>
</evidence>
<evidence type="ECO:0000256" key="2">
    <source>
        <dbReference type="ARBA" id="ARBA00023125"/>
    </source>
</evidence>
<gene>
    <name evidence="7" type="ORF">F9817_13455</name>
</gene>
<dbReference type="PROSITE" id="PS01124">
    <property type="entry name" value="HTH_ARAC_FAMILY_2"/>
    <property type="match status" value="1"/>
</dbReference>
<dbReference type="RefSeq" id="WP_161156377.1">
    <property type="nucleotide sequence ID" value="NZ_WEKT01000024.1"/>
</dbReference>
<dbReference type="Gene3D" id="3.40.50.2300">
    <property type="match status" value="1"/>
</dbReference>
<evidence type="ECO:0000313" key="8">
    <source>
        <dbReference type="Proteomes" id="UP000462621"/>
    </source>
</evidence>
<organism evidence="7 8">
    <name type="scientific">Vibrio eleionomae</name>
    <dbReference type="NCBI Taxonomy" id="2653505"/>
    <lineage>
        <taxon>Bacteria</taxon>
        <taxon>Pseudomonadati</taxon>
        <taxon>Pseudomonadota</taxon>
        <taxon>Gammaproteobacteria</taxon>
        <taxon>Vibrionales</taxon>
        <taxon>Vibrionaceae</taxon>
        <taxon>Vibrio</taxon>
    </lineage>
</organism>
<dbReference type="InterPro" id="IPR011006">
    <property type="entry name" value="CheY-like_superfamily"/>
</dbReference>
<keyword evidence="2" id="KW-0238">DNA-binding</keyword>
<evidence type="ECO:0000256" key="1">
    <source>
        <dbReference type="ARBA" id="ARBA00023015"/>
    </source>
</evidence>
<feature type="domain" description="Response regulatory" evidence="6">
    <location>
        <begin position="3"/>
        <end position="120"/>
    </location>
</feature>
<sequence>MYNIVIVEDEPIELESLHRIIAQCVDNAVLHEASTGKRAIELIDELKHIDMMFIDINIPLPNGKEVIEYLKAKNTETKVVVTTANDDFDLLHSMITLRVEDYLLKPVKKTTLTDTIKRTLGIDEQTTSASSALKTEVLNLLQNDNCTQWHNFLLKHINHAYEQTLAGTEARRNVTELLEILNTYLKSLGHQYASVCSILDELIHEVEWHGLTQALYSHLTLSLLKLSHDIFAVSGNTVGNKDFIQRAKLHIERHILSDLSLDDIASHAYVSSCYLSRAFKKKQQIGLSNYVAQRKLHVACGLLQFSDLKINAIALELAWQDANYFCRIFKKEQGIAPSDYRLMHAPRRH</sequence>
<reference evidence="7 8" key="1">
    <citation type="submission" date="2019-10" db="EMBL/GenBank/DDBJ databases">
        <title>Vibrio sp. nov. isolated from a shrimp pond.</title>
        <authorList>
            <person name="Gomez-Gil B."/>
            <person name="Enciso-Ibarra J."/>
            <person name="Enciso-Ibarra K."/>
            <person name="Bolan-Mejia C."/>
        </authorList>
    </citation>
    <scope>NUCLEOTIDE SEQUENCE [LARGE SCALE GENOMIC DNA]</scope>
    <source>
        <strain evidence="7 8">CAIM 722</strain>
    </source>
</reference>
<dbReference type="GO" id="GO:0003700">
    <property type="term" value="F:DNA-binding transcription factor activity"/>
    <property type="evidence" value="ECO:0007669"/>
    <property type="project" value="InterPro"/>
</dbReference>
<comment type="caution">
    <text evidence="7">The sequence shown here is derived from an EMBL/GenBank/DDBJ whole genome shotgun (WGS) entry which is preliminary data.</text>
</comment>
<evidence type="ECO:0000259" key="6">
    <source>
        <dbReference type="PROSITE" id="PS50110"/>
    </source>
</evidence>
<dbReference type="SMART" id="SM00448">
    <property type="entry name" value="REC"/>
    <property type="match status" value="1"/>
</dbReference>
<dbReference type="InterPro" id="IPR018060">
    <property type="entry name" value="HTH_AraC"/>
</dbReference>
<proteinExistence type="predicted"/>
<feature type="domain" description="HTH araC/xylS-type" evidence="5">
    <location>
        <begin position="245"/>
        <end position="343"/>
    </location>
</feature>
<keyword evidence="8" id="KW-1185">Reference proteome</keyword>
<dbReference type="AlphaFoldDB" id="A0A7X4LMD7"/>
<dbReference type="InterPro" id="IPR001789">
    <property type="entry name" value="Sig_transdc_resp-reg_receiver"/>
</dbReference>